<reference evidence="1" key="1">
    <citation type="submission" date="2018-05" db="EMBL/GenBank/DDBJ databases">
        <authorList>
            <person name="Lanie J.A."/>
            <person name="Ng W.-L."/>
            <person name="Kazmierczak K.M."/>
            <person name="Andrzejewski T.M."/>
            <person name="Davidsen T.M."/>
            <person name="Wayne K.J."/>
            <person name="Tettelin H."/>
            <person name="Glass J.I."/>
            <person name="Rusch D."/>
            <person name="Podicherti R."/>
            <person name="Tsui H.-C.T."/>
            <person name="Winkler M.E."/>
        </authorList>
    </citation>
    <scope>NUCLEOTIDE SEQUENCE</scope>
</reference>
<sequence>MRTRELKKIGIPKGEPTKRAFELIKNLASQKHNQKQIKTILSGIAANPTIYRNHQTYSKLAKVLEKGTYTSPKTPATYQKWGKNLDSQSVQQMENACQLPVSVVGALMPDAHLGYGLP</sequence>
<evidence type="ECO:0008006" key="2">
    <source>
        <dbReference type="Google" id="ProtNLM"/>
    </source>
</evidence>
<organism evidence="1">
    <name type="scientific">marine metagenome</name>
    <dbReference type="NCBI Taxonomy" id="408172"/>
    <lineage>
        <taxon>unclassified sequences</taxon>
        <taxon>metagenomes</taxon>
        <taxon>ecological metagenomes</taxon>
    </lineage>
</organism>
<evidence type="ECO:0000313" key="1">
    <source>
        <dbReference type="EMBL" id="SVC09729.1"/>
    </source>
</evidence>
<dbReference type="SUPFAM" id="SSF103365">
    <property type="entry name" value="Hypothetical protein PH1602"/>
    <property type="match status" value="1"/>
</dbReference>
<dbReference type="GO" id="GO:0006396">
    <property type="term" value="P:RNA processing"/>
    <property type="evidence" value="ECO:0007669"/>
    <property type="project" value="InterPro"/>
</dbReference>
<gene>
    <name evidence="1" type="ORF">METZ01_LOCUS262583</name>
</gene>
<proteinExistence type="predicted"/>
<feature type="non-terminal residue" evidence="1">
    <location>
        <position position="118"/>
    </location>
</feature>
<accession>A0A382JDJ3</accession>
<dbReference type="InterPro" id="IPR036025">
    <property type="entry name" value="RtcB-like_sf"/>
</dbReference>
<protein>
    <recommendedName>
        <fullName evidence="2">3'-phosphate/5'-hydroxy nucleic acid ligase</fullName>
    </recommendedName>
</protein>
<dbReference type="EMBL" id="UINC01073390">
    <property type="protein sequence ID" value="SVC09729.1"/>
    <property type="molecule type" value="Genomic_DNA"/>
</dbReference>
<dbReference type="AlphaFoldDB" id="A0A382JDJ3"/>
<name>A0A382JDJ3_9ZZZZ</name>